<dbReference type="EMBL" id="QRFF01000011">
    <property type="protein sequence ID" value="KAA3497930.1"/>
    <property type="molecule type" value="Genomic_DNA"/>
</dbReference>
<protein>
    <recommendedName>
        <fullName evidence="2">DUF7007 domain-containing protein</fullName>
    </recommendedName>
</protein>
<sequence>MSDLPVTNTPDHTTGFPTVAFGRSTEGFPVARAGDNAFAMLPGHAGRHYLATGWKIGRPLSEWRRADFYGHCGELTDEAAFTAHVLEQAWHQREQQALGRRDINIHIHTPWGQAQRSTSYADGVEFHSTASHGGFKLSADQNRVVHSQLRADDGFYEEDCAWTAVALTFPDLFTSFEQLCANETLRNWQPDAWEAMFGTLLAPGESHVKDRHAFEQAHANDWVVISALRSDHHPGMTEVIATRGGRRDHGGEERRFLLASPEYELGRFGFVIDEVCHAAYDGPSSFASWRGRAAA</sequence>
<name>A0AA88EW79_RHIRH</name>
<reference evidence="3 4" key="1">
    <citation type="submission" date="2018-08" db="EMBL/GenBank/DDBJ databases">
        <title>Crown Gall in kiwifruit.</title>
        <authorList>
            <person name="Visnovsky S.B."/>
            <person name="Pitman A.R."/>
        </authorList>
    </citation>
    <scope>NUCLEOTIDE SEQUENCE [LARGE SCALE GENOMIC DNA]</scope>
    <source>
        <strain evidence="3 4">SBV_302_78_2</strain>
    </source>
</reference>
<gene>
    <name evidence="3" type="ORF">DXM27_24605</name>
</gene>
<dbReference type="Proteomes" id="UP000473658">
    <property type="component" value="Unassembled WGS sequence"/>
</dbReference>
<evidence type="ECO:0000313" key="4">
    <source>
        <dbReference type="Proteomes" id="UP000473658"/>
    </source>
</evidence>
<accession>A0AA88EW79</accession>
<dbReference type="Pfam" id="PF22653">
    <property type="entry name" value="DUF7007"/>
    <property type="match status" value="1"/>
</dbReference>
<evidence type="ECO:0000256" key="1">
    <source>
        <dbReference type="SAM" id="MobiDB-lite"/>
    </source>
</evidence>
<proteinExistence type="predicted"/>
<evidence type="ECO:0000259" key="2">
    <source>
        <dbReference type="Pfam" id="PF22653"/>
    </source>
</evidence>
<organism evidence="3 4">
    <name type="scientific">Rhizobium rhizogenes</name>
    <name type="common">Agrobacterium rhizogenes</name>
    <dbReference type="NCBI Taxonomy" id="359"/>
    <lineage>
        <taxon>Bacteria</taxon>
        <taxon>Pseudomonadati</taxon>
        <taxon>Pseudomonadota</taxon>
        <taxon>Alphaproteobacteria</taxon>
        <taxon>Hyphomicrobiales</taxon>
        <taxon>Rhizobiaceae</taxon>
        <taxon>Rhizobium/Agrobacterium group</taxon>
        <taxon>Rhizobium</taxon>
    </lineage>
</organism>
<dbReference type="InterPro" id="IPR054276">
    <property type="entry name" value="DUF7007"/>
</dbReference>
<feature type="region of interest" description="Disordered" evidence="1">
    <location>
        <begin position="1"/>
        <end position="20"/>
    </location>
</feature>
<feature type="domain" description="DUF7007" evidence="2">
    <location>
        <begin position="106"/>
        <end position="219"/>
    </location>
</feature>
<dbReference type="RefSeq" id="WP_149901622.1">
    <property type="nucleotide sequence ID" value="NZ_QRFF01000011.1"/>
</dbReference>
<feature type="compositionally biased region" description="Polar residues" evidence="1">
    <location>
        <begin position="1"/>
        <end position="16"/>
    </location>
</feature>
<dbReference type="AlphaFoldDB" id="A0AA88EW79"/>
<comment type="caution">
    <text evidence="3">The sequence shown here is derived from an EMBL/GenBank/DDBJ whole genome shotgun (WGS) entry which is preliminary data.</text>
</comment>
<evidence type="ECO:0000313" key="3">
    <source>
        <dbReference type="EMBL" id="KAA3497930.1"/>
    </source>
</evidence>